<evidence type="ECO:0000313" key="2">
    <source>
        <dbReference type="EMBL" id="EOY19142.1"/>
    </source>
</evidence>
<keyword evidence="1" id="KW-0472">Membrane</keyword>
<accession>A0A061FR72</accession>
<dbReference type="Proteomes" id="UP000026915">
    <property type="component" value="Chromosome 10"/>
</dbReference>
<name>A0A061FR72_THECC</name>
<evidence type="ECO:0000313" key="3">
    <source>
        <dbReference type="Proteomes" id="UP000026915"/>
    </source>
</evidence>
<feature type="transmembrane region" description="Helical" evidence="1">
    <location>
        <begin position="155"/>
        <end position="177"/>
    </location>
</feature>
<keyword evidence="3" id="KW-1185">Reference proteome</keyword>
<organism evidence="2 3">
    <name type="scientific">Theobroma cacao</name>
    <name type="common">Cacao</name>
    <name type="synonym">Cocoa</name>
    <dbReference type="NCBI Taxonomy" id="3641"/>
    <lineage>
        <taxon>Eukaryota</taxon>
        <taxon>Viridiplantae</taxon>
        <taxon>Streptophyta</taxon>
        <taxon>Embryophyta</taxon>
        <taxon>Tracheophyta</taxon>
        <taxon>Spermatophyta</taxon>
        <taxon>Magnoliopsida</taxon>
        <taxon>eudicotyledons</taxon>
        <taxon>Gunneridae</taxon>
        <taxon>Pentapetalae</taxon>
        <taxon>rosids</taxon>
        <taxon>malvids</taxon>
        <taxon>Malvales</taxon>
        <taxon>Malvaceae</taxon>
        <taxon>Byttnerioideae</taxon>
        <taxon>Theobroma</taxon>
    </lineage>
</organism>
<sequence length="288" mass="32633">MVALIPPLIPTYCALMPSVEIISGDVDVRSLLQSMICSSLAASAFLGENATLKGQVIVKRILGQDAPKEMLMGMCSNDFWLCWMKWDCKCTMLILGCFVFRIMDDRLKAIEQRFIPCDFDILSVASALDDDFDVAAYEGEGLSDNNKAQVGLRSIAFSVLICMVALIPLVILAYNALMPSVEITLSDVDVRVYFNVVHDLILCQLLRHEHDLFLYQRLCLECDLILYRLATVRDLTIPRERPLTLVCLNMTCIEYGMIRFEFEIMVTVKPDLIKSCHDIHVMDSMFTY</sequence>
<keyword evidence="1" id="KW-0812">Transmembrane</keyword>
<dbReference type="Gramene" id="EOY19142">
    <property type="protein sequence ID" value="EOY19142"/>
    <property type="gene ID" value="TCM_043917"/>
</dbReference>
<evidence type="ECO:0000256" key="1">
    <source>
        <dbReference type="SAM" id="Phobius"/>
    </source>
</evidence>
<dbReference type="AlphaFoldDB" id="A0A061FR72"/>
<dbReference type="HOGENOM" id="CLU_967767_0_0_1"/>
<gene>
    <name evidence="2" type="ORF">TCM_043917</name>
</gene>
<keyword evidence="1" id="KW-1133">Transmembrane helix</keyword>
<protein>
    <submittedName>
        <fullName evidence="2">Uncharacterized protein</fullName>
    </submittedName>
</protein>
<dbReference type="EMBL" id="CM001888">
    <property type="protein sequence ID" value="EOY19142.1"/>
    <property type="molecule type" value="Genomic_DNA"/>
</dbReference>
<proteinExistence type="predicted"/>
<reference evidence="2 3" key="1">
    <citation type="journal article" date="2013" name="Genome Biol.">
        <title>The genome sequence of the most widely cultivated cacao type and its use to identify candidate genes regulating pod color.</title>
        <authorList>
            <person name="Motamayor J.C."/>
            <person name="Mockaitis K."/>
            <person name="Schmutz J."/>
            <person name="Haiminen N."/>
            <person name="Iii D.L."/>
            <person name="Cornejo O."/>
            <person name="Findley S.D."/>
            <person name="Zheng P."/>
            <person name="Utro F."/>
            <person name="Royaert S."/>
            <person name="Saski C."/>
            <person name="Jenkins J."/>
            <person name="Podicheti R."/>
            <person name="Zhao M."/>
            <person name="Scheffler B.E."/>
            <person name="Stack J.C."/>
            <person name="Feltus F.A."/>
            <person name="Mustiga G.M."/>
            <person name="Amores F."/>
            <person name="Phillips W."/>
            <person name="Marelli J.P."/>
            <person name="May G.D."/>
            <person name="Shapiro H."/>
            <person name="Ma J."/>
            <person name="Bustamante C.D."/>
            <person name="Schnell R.J."/>
            <person name="Main D."/>
            <person name="Gilbert D."/>
            <person name="Parida L."/>
            <person name="Kuhn D.N."/>
        </authorList>
    </citation>
    <scope>NUCLEOTIDE SEQUENCE [LARGE SCALE GENOMIC DNA]</scope>
    <source>
        <strain evidence="3">cv. Matina 1-6</strain>
    </source>
</reference>
<dbReference type="InParanoid" id="A0A061FR72"/>